<protein>
    <submittedName>
        <fullName evidence="1">Uncharacterized protein</fullName>
    </submittedName>
</protein>
<dbReference type="Proteomes" id="UP000030758">
    <property type="component" value="Unassembled WGS sequence"/>
</dbReference>
<dbReference type="EMBL" id="KL367526">
    <property type="protein sequence ID" value="KFD66220.1"/>
    <property type="molecule type" value="Genomic_DNA"/>
</dbReference>
<sequence>VFDLKRLFPVLCLCKIPV</sequence>
<reference evidence="1" key="1">
    <citation type="journal article" date="2014" name="Nat. Genet.">
        <title>Genome and transcriptome of the porcine whipworm Trichuris suis.</title>
        <authorList>
            <person name="Jex A.R."/>
            <person name="Nejsum P."/>
            <person name="Schwarz E.M."/>
            <person name="Hu L."/>
            <person name="Young N.D."/>
            <person name="Hall R.S."/>
            <person name="Korhonen P.K."/>
            <person name="Liao S."/>
            <person name="Thamsborg S."/>
            <person name="Xia J."/>
            <person name="Xu P."/>
            <person name="Wang S."/>
            <person name="Scheerlinck J.P."/>
            <person name="Hofmann A."/>
            <person name="Sternberg P.W."/>
            <person name="Wang J."/>
            <person name="Gasser R.B."/>
        </authorList>
    </citation>
    <scope>NUCLEOTIDE SEQUENCE [LARGE SCALE GENOMIC DNA]</scope>
    <source>
        <strain evidence="1">DCEP-RM93F</strain>
    </source>
</reference>
<organism evidence="1">
    <name type="scientific">Trichuris suis</name>
    <name type="common">pig whipworm</name>
    <dbReference type="NCBI Taxonomy" id="68888"/>
    <lineage>
        <taxon>Eukaryota</taxon>
        <taxon>Metazoa</taxon>
        <taxon>Ecdysozoa</taxon>
        <taxon>Nematoda</taxon>
        <taxon>Enoplea</taxon>
        <taxon>Dorylaimia</taxon>
        <taxon>Trichinellida</taxon>
        <taxon>Trichuridae</taxon>
        <taxon>Trichuris</taxon>
    </lineage>
</organism>
<feature type="non-terminal residue" evidence="1">
    <location>
        <position position="18"/>
    </location>
</feature>
<gene>
    <name evidence="1" type="ORF">M514_21507</name>
</gene>
<proteinExistence type="predicted"/>
<evidence type="ECO:0000313" key="1">
    <source>
        <dbReference type="EMBL" id="KFD66220.1"/>
    </source>
</evidence>
<accession>A0A085N9S4</accession>
<name>A0A085N9S4_9BILA</name>
<dbReference type="AlphaFoldDB" id="A0A085N9S4"/>
<feature type="non-terminal residue" evidence="1">
    <location>
        <position position="1"/>
    </location>
</feature>